<dbReference type="AlphaFoldDB" id="A0A541BQY6"/>
<gene>
    <name evidence="3" type="ORF">FK531_01145</name>
</gene>
<keyword evidence="4" id="KW-1185">Reference proteome</keyword>
<protein>
    <submittedName>
        <fullName evidence="3">Alpha/beta hydrolase</fullName>
    </submittedName>
</protein>
<dbReference type="SUPFAM" id="SSF53474">
    <property type="entry name" value="alpha/beta-Hydrolases"/>
    <property type="match status" value="1"/>
</dbReference>
<dbReference type="Proteomes" id="UP000316256">
    <property type="component" value="Unassembled WGS sequence"/>
</dbReference>
<evidence type="ECO:0000256" key="1">
    <source>
        <dbReference type="ARBA" id="ARBA00022801"/>
    </source>
</evidence>
<name>A0A541BQY6_9NOCA</name>
<proteinExistence type="predicted"/>
<dbReference type="EMBL" id="VIGH01000001">
    <property type="protein sequence ID" value="TQF74733.1"/>
    <property type="molecule type" value="Genomic_DNA"/>
</dbReference>
<dbReference type="PRINTS" id="PR00111">
    <property type="entry name" value="ABHYDROLASE"/>
</dbReference>
<dbReference type="InterPro" id="IPR000073">
    <property type="entry name" value="AB_hydrolase_1"/>
</dbReference>
<dbReference type="PANTHER" id="PTHR43798:SF31">
    <property type="entry name" value="AB HYDROLASE SUPERFAMILY PROTEIN YCLE"/>
    <property type="match status" value="1"/>
</dbReference>
<comment type="caution">
    <text evidence="3">The sequence shown here is derived from an EMBL/GenBank/DDBJ whole genome shotgun (WGS) entry which is preliminary data.</text>
</comment>
<evidence type="ECO:0000313" key="4">
    <source>
        <dbReference type="Proteomes" id="UP000316256"/>
    </source>
</evidence>
<sequence length="281" mass="29870">MAARFHVKPSGRFLQVNGSKLHVVVDGGGPPVLVCGGLAGNWFDWDAVTRALEPDHTVIRFDRPGFGLSAPTGRPPTVRGEAERICAVLDAVGVVDPVLIVGHSMGGWYAEAFARLHGDRASGLVLLDASVEPPRQPALPSRWRYGLATAAAAVASRSGLQRLCAPTVHRLAHQSEPDAATVPLMERIVTEPSYLRAVLLENAAYTDLPAELASIRGVGPLPDTLVVAADQGLPWSPAWLRTQRRLAADLGARLEILRPARHTAMIDRPAAVAALIAGMTV</sequence>
<dbReference type="GO" id="GO:0016020">
    <property type="term" value="C:membrane"/>
    <property type="evidence" value="ECO:0007669"/>
    <property type="project" value="TreeGrafter"/>
</dbReference>
<keyword evidence="1 3" id="KW-0378">Hydrolase</keyword>
<feature type="domain" description="AB hydrolase-1" evidence="2">
    <location>
        <begin position="32"/>
        <end position="274"/>
    </location>
</feature>
<evidence type="ECO:0000313" key="3">
    <source>
        <dbReference type="EMBL" id="TQF74733.1"/>
    </source>
</evidence>
<dbReference type="PANTHER" id="PTHR43798">
    <property type="entry name" value="MONOACYLGLYCEROL LIPASE"/>
    <property type="match status" value="1"/>
</dbReference>
<dbReference type="InterPro" id="IPR029058">
    <property type="entry name" value="AB_hydrolase_fold"/>
</dbReference>
<dbReference type="OrthoDB" id="7185741at2"/>
<dbReference type="GO" id="GO:0016787">
    <property type="term" value="F:hydrolase activity"/>
    <property type="evidence" value="ECO:0007669"/>
    <property type="project" value="UniProtKB-KW"/>
</dbReference>
<dbReference type="Pfam" id="PF12697">
    <property type="entry name" value="Abhydrolase_6"/>
    <property type="match status" value="1"/>
</dbReference>
<organism evidence="3 4">
    <name type="scientific">Rhodococcus spelaei</name>
    <dbReference type="NCBI Taxonomy" id="2546320"/>
    <lineage>
        <taxon>Bacteria</taxon>
        <taxon>Bacillati</taxon>
        <taxon>Actinomycetota</taxon>
        <taxon>Actinomycetes</taxon>
        <taxon>Mycobacteriales</taxon>
        <taxon>Nocardiaceae</taxon>
        <taxon>Rhodococcus</taxon>
    </lineage>
</organism>
<reference evidence="3 4" key="1">
    <citation type="submission" date="2019-06" db="EMBL/GenBank/DDBJ databases">
        <title>Rhodococcus spaelei sp. nov., isolated from a cave.</title>
        <authorList>
            <person name="Lee S.D."/>
        </authorList>
    </citation>
    <scope>NUCLEOTIDE SEQUENCE [LARGE SCALE GENOMIC DNA]</scope>
    <source>
        <strain evidence="3 4">C9-5</strain>
    </source>
</reference>
<evidence type="ECO:0000259" key="2">
    <source>
        <dbReference type="Pfam" id="PF12697"/>
    </source>
</evidence>
<dbReference type="Gene3D" id="3.40.50.1820">
    <property type="entry name" value="alpha/beta hydrolase"/>
    <property type="match status" value="1"/>
</dbReference>
<accession>A0A541BQY6</accession>
<dbReference type="InterPro" id="IPR050266">
    <property type="entry name" value="AB_hydrolase_sf"/>
</dbReference>